<dbReference type="OrthoDB" id="5243870at2"/>
<evidence type="ECO:0008006" key="4">
    <source>
        <dbReference type="Google" id="ProtNLM"/>
    </source>
</evidence>
<proteinExistence type="predicted"/>
<evidence type="ECO:0000313" key="2">
    <source>
        <dbReference type="EMBL" id="REK73313.1"/>
    </source>
</evidence>
<comment type="caution">
    <text evidence="2">The sequence shown here is derived from an EMBL/GenBank/DDBJ whole genome shotgun (WGS) entry which is preliminary data.</text>
</comment>
<evidence type="ECO:0000256" key="1">
    <source>
        <dbReference type="SAM" id="MobiDB-lite"/>
    </source>
</evidence>
<feature type="region of interest" description="Disordered" evidence="1">
    <location>
        <begin position="253"/>
        <end position="272"/>
    </location>
</feature>
<dbReference type="SUPFAM" id="SSF52540">
    <property type="entry name" value="P-loop containing nucleoside triphosphate hydrolases"/>
    <property type="match status" value="1"/>
</dbReference>
<dbReference type="EMBL" id="QUBR01000001">
    <property type="protein sequence ID" value="REK73313.1"/>
    <property type="molecule type" value="Genomic_DNA"/>
</dbReference>
<dbReference type="Proteomes" id="UP000265581">
    <property type="component" value="Unassembled WGS sequence"/>
</dbReference>
<dbReference type="InterPro" id="IPR027417">
    <property type="entry name" value="P-loop_NTPase"/>
</dbReference>
<sequence length="272" mass="28035">MALLAIASAKGSPGVTTAAMLFAALWPRPSILVECDPAGGDVALRMPGADGEPLDSNPGLLNLVAAGRKSLYADLVRQHTEQIVGGLEVITGMTTPEQAAGLGQWDVLGQLFAELPGTDTVVDLGRIGAETPQNAILASASAVVLVVDIVPSSVVHLRERLRKVSDALGGEVGTPLHVVVVAPPKRSRAVAEIRDAIVQSQTPVEGVHHLAHDTTGAAFFLGQVTGSPARTALVRSAQPIVDVLADRTAGAFVPAGRGTDQQPADQQQEVTS</sequence>
<keyword evidence="3" id="KW-1185">Reference proteome</keyword>
<dbReference type="RefSeq" id="WP_119703426.1">
    <property type="nucleotide sequence ID" value="NZ_JBHSOI010000001.1"/>
</dbReference>
<accession>A0A371PBL0</accession>
<reference evidence="2 3" key="1">
    <citation type="submission" date="2018-08" db="EMBL/GenBank/DDBJ databases">
        <title>Aeromicrobium sp. M2KJ-4, whole genome shotgun sequence.</title>
        <authorList>
            <person name="Tuo L."/>
        </authorList>
    </citation>
    <scope>NUCLEOTIDE SEQUENCE [LARGE SCALE GENOMIC DNA]</scope>
    <source>
        <strain evidence="2 3">M2KJ-4</strain>
    </source>
</reference>
<gene>
    <name evidence="2" type="ORF">DX116_07060</name>
</gene>
<dbReference type="AlphaFoldDB" id="A0A371PBL0"/>
<name>A0A371PBL0_9ACTN</name>
<feature type="compositionally biased region" description="Polar residues" evidence="1">
    <location>
        <begin position="259"/>
        <end position="272"/>
    </location>
</feature>
<protein>
    <recommendedName>
        <fullName evidence="4">ParA family protein</fullName>
    </recommendedName>
</protein>
<organism evidence="2 3">
    <name type="scientific">Aeromicrobium endophyticum</name>
    <dbReference type="NCBI Taxonomy" id="2292704"/>
    <lineage>
        <taxon>Bacteria</taxon>
        <taxon>Bacillati</taxon>
        <taxon>Actinomycetota</taxon>
        <taxon>Actinomycetes</taxon>
        <taxon>Propionibacteriales</taxon>
        <taxon>Nocardioidaceae</taxon>
        <taxon>Aeromicrobium</taxon>
    </lineage>
</organism>
<evidence type="ECO:0000313" key="3">
    <source>
        <dbReference type="Proteomes" id="UP000265581"/>
    </source>
</evidence>
<dbReference type="Gene3D" id="3.40.50.300">
    <property type="entry name" value="P-loop containing nucleotide triphosphate hydrolases"/>
    <property type="match status" value="1"/>
</dbReference>